<dbReference type="RefSeq" id="WP_015071719.1">
    <property type="nucleotide sequence ID" value="NC_019395.1"/>
</dbReference>
<dbReference type="eggNOG" id="COG0604">
    <property type="taxonomic scope" value="Bacteria"/>
</dbReference>
<protein>
    <submittedName>
        <fullName evidence="2">Alcohol dehydrogenase zinc-binding domain-containing protein</fullName>
    </submittedName>
</protein>
<dbReference type="Gene3D" id="3.40.50.720">
    <property type="entry name" value="NAD(P)-binding Rossmann-like Domain"/>
    <property type="match status" value="1"/>
</dbReference>
<dbReference type="Gene3D" id="3.90.180.10">
    <property type="entry name" value="Medium-chain alcohol dehydrogenases, catalytic domain"/>
    <property type="match status" value="1"/>
</dbReference>
<dbReference type="Pfam" id="PF00107">
    <property type="entry name" value="ADH_zinc_N"/>
    <property type="match status" value="1"/>
</dbReference>
<dbReference type="PATRIC" id="fig|1171373.8.peg.3009"/>
<dbReference type="SUPFAM" id="SSF51735">
    <property type="entry name" value="NAD(P)-binding Rossmann-fold domains"/>
    <property type="match status" value="1"/>
</dbReference>
<name>K7S0I6_ACIA4</name>
<feature type="domain" description="Enoyl reductase (ER)" evidence="1">
    <location>
        <begin position="11"/>
        <end position="333"/>
    </location>
</feature>
<dbReference type="InterPro" id="IPR052711">
    <property type="entry name" value="Zinc_ADH-like"/>
</dbReference>
<dbReference type="SUPFAM" id="SSF50129">
    <property type="entry name" value="GroES-like"/>
    <property type="match status" value="1"/>
</dbReference>
<accession>K7S0I6</accession>
<dbReference type="Proteomes" id="UP000000214">
    <property type="component" value="Chromosome"/>
</dbReference>
<dbReference type="InterPro" id="IPR013149">
    <property type="entry name" value="ADH-like_C"/>
</dbReference>
<proteinExistence type="predicted"/>
<dbReference type="InterPro" id="IPR020843">
    <property type="entry name" value="ER"/>
</dbReference>
<dbReference type="AlphaFoldDB" id="K7S0I6"/>
<dbReference type="CDD" id="cd08276">
    <property type="entry name" value="MDR7"/>
    <property type="match status" value="1"/>
</dbReference>
<evidence type="ECO:0000313" key="2">
    <source>
        <dbReference type="EMBL" id="AFV90823.1"/>
    </source>
</evidence>
<dbReference type="Pfam" id="PF08240">
    <property type="entry name" value="ADH_N"/>
    <property type="match status" value="1"/>
</dbReference>
<dbReference type="GO" id="GO:0016491">
    <property type="term" value="F:oxidoreductase activity"/>
    <property type="evidence" value="ECO:0007669"/>
    <property type="project" value="InterPro"/>
</dbReference>
<evidence type="ECO:0000313" key="3">
    <source>
        <dbReference type="Proteomes" id="UP000000214"/>
    </source>
</evidence>
<dbReference type="PANTHER" id="PTHR45033">
    <property type="match status" value="1"/>
</dbReference>
<dbReference type="EMBL" id="CP003493">
    <property type="protein sequence ID" value="AFV90823.1"/>
    <property type="molecule type" value="Genomic_DNA"/>
</dbReference>
<dbReference type="PANTHER" id="PTHR45033:SF2">
    <property type="entry name" value="ZINC-TYPE ALCOHOL DEHYDROGENASE-LIKE PROTEIN C1773.06C"/>
    <property type="match status" value="1"/>
</dbReference>
<dbReference type="HOGENOM" id="CLU_026673_3_4_11"/>
<dbReference type="KEGG" id="pbo:PACID_30590"/>
<gene>
    <name evidence="2" type="ordered locus">PACID_30590</name>
</gene>
<organism evidence="2 3">
    <name type="scientific">Acidipropionibacterium acidipropionici (strain ATCC 4875 / DSM 20272 / JCM 6432 / NBRC 12425 / NCIMB 8070 / 4)</name>
    <name type="common">Propionibacterium acidipropionici</name>
    <dbReference type="NCBI Taxonomy" id="1171373"/>
    <lineage>
        <taxon>Bacteria</taxon>
        <taxon>Bacillati</taxon>
        <taxon>Actinomycetota</taxon>
        <taxon>Actinomycetes</taxon>
        <taxon>Propionibacteriales</taxon>
        <taxon>Propionibacteriaceae</taxon>
        <taxon>Acidipropionibacterium</taxon>
    </lineage>
</organism>
<dbReference type="InterPro" id="IPR013154">
    <property type="entry name" value="ADH-like_N"/>
</dbReference>
<reference evidence="2 3" key="1">
    <citation type="journal article" date="2012" name="BMC Genomics">
        <title>The genome sequence of Propionibacterium acidipropionici provides insights into its biotechnological and industrial potential.</title>
        <authorList>
            <person name="Parizzi L.P."/>
            <person name="Grassi M.C."/>
            <person name="Llerena L.A."/>
            <person name="Carazzolle M.F."/>
            <person name="Queiroz V.L."/>
            <person name="Lunardi I."/>
            <person name="Zeidler A.F."/>
            <person name="Teixeira P.J."/>
            <person name="Mieczkowski P."/>
            <person name="Rincones J."/>
            <person name="Pereira G.A."/>
        </authorList>
    </citation>
    <scope>NUCLEOTIDE SEQUENCE [LARGE SCALE GENOMIC DNA]</scope>
    <source>
        <strain evidence="3">ATCC 4875 / DSM 20272 / JCM 6432 / NBRC 12425 / NCIMB 8070</strain>
    </source>
</reference>
<evidence type="ECO:0000259" key="1">
    <source>
        <dbReference type="SMART" id="SM00829"/>
    </source>
</evidence>
<sequence length="336" mass="35986">MFTYRFDHLDGLDSLTRHEEESPSPQRGEVLVRVRSVALNYRDIAIPLGRYVWDARPGLIPCSDAAGEIVETGDGVDSFEPGDRVVSCFHSRWFGGRPPANLMLDTYGSGKDGWLTQYAVVSQDAVVKIGDELSFGEASTLPCAGVTAWNALSGPSPIRPGDTVLTQGSGGVSIFAIQLAKALGASVIATTTSADKEALLRDLGADRTINTRDTPEWGGVVRDMTGDGVDRIVEVVGPQTIHQSLAAIRWNSEIVLVGFLSSTGPDINYFTLKGSGASIRSIGVGDRTMLEELIRVVAAAGIRPVIDSTYSFNEAPQAFRHLADGRHTGKIVIELT</sequence>
<dbReference type="SMART" id="SM00829">
    <property type="entry name" value="PKS_ER"/>
    <property type="match status" value="1"/>
</dbReference>
<dbReference type="InterPro" id="IPR036291">
    <property type="entry name" value="NAD(P)-bd_dom_sf"/>
</dbReference>
<dbReference type="STRING" id="1171373.PACID_30590"/>
<dbReference type="InterPro" id="IPR011032">
    <property type="entry name" value="GroES-like_sf"/>
</dbReference>
<dbReference type="GeneID" id="88084743"/>